<accession>A0A2M6WPA3</accession>
<feature type="transmembrane region" description="Helical" evidence="14">
    <location>
        <begin position="12"/>
        <end position="32"/>
    </location>
</feature>
<evidence type="ECO:0000256" key="5">
    <source>
        <dbReference type="ARBA" id="ARBA00022679"/>
    </source>
</evidence>
<dbReference type="GO" id="GO:0016020">
    <property type="term" value="C:membrane"/>
    <property type="evidence" value="ECO:0007669"/>
    <property type="project" value="UniProtKB-SubCell"/>
</dbReference>
<evidence type="ECO:0000256" key="7">
    <source>
        <dbReference type="ARBA" id="ARBA00022741"/>
    </source>
</evidence>
<dbReference type="PROSITE" id="PS50109">
    <property type="entry name" value="HIS_KIN"/>
    <property type="match status" value="1"/>
</dbReference>
<dbReference type="PANTHER" id="PTHR42878:SF7">
    <property type="entry name" value="SENSOR HISTIDINE KINASE GLRK"/>
    <property type="match status" value="1"/>
</dbReference>
<protein>
    <recommendedName>
        <fullName evidence="3">histidine kinase</fullName>
        <ecNumber evidence="3">2.7.13.3</ecNumber>
    </recommendedName>
</protein>
<comment type="caution">
    <text evidence="18">The sequence shown here is derived from an EMBL/GenBank/DDBJ whole genome shotgun (WGS) entry which is preliminary data.</text>
</comment>
<dbReference type="PRINTS" id="PR00344">
    <property type="entry name" value="BCTRLSENSOR"/>
</dbReference>
<evidence type="ECO:0000256" key="13">
    <source>
        <dbReference type="SAM" id="Coils"/>
    </source>
</evidence>
<dbReference type="InterPro" id="IPR001610">
    <property type="entry name" value="PAC"/>
</dbReference>
<evidence type="ECO:0000259" key="16">
    <source>
        <dbReference type="PROSITE" id="PS50112"/>
    </source>
</evidence>
<keyword evidence="5" id="KW-0808">Transferase</keyword>
<feature type="domain" description="PAC" evidence="17">
    <location>
        <begin position="407"/>
        <end position="459"/>
    </location>
</feature>
<dbReference type="PROSITE" id="PS50112">
    <property type="entry name" value="PAS"/>
    <property type="match status" value="1"/>
</dbReference>
<keyword evidence="12 14" id="KW-0472">Membrane</keyword>
<evidence type="ECO:0000256" key="1">
    <source>
        <dbReference type="ARBA" id="ARBA00000085"/>
    </source>
</evidence>
<dbReference type="CDD" id="cd00075">
    <property type="entry name" value="HATPase"/>
    <property type="match status" value="1"/>
</dbReference>
<keyword evidence="6 14" id="KW-0812">Transmembrane</keyword>
<dbReference type="GO" id="GO:0000155">
    <property type="term" value="F:phosphorelay sensor kinase activity"/>
    <property type="evidence" value="ECO:0007669"/>
    <property type="project" value="InterPro"/>
</dbReference>
<organism evidence="18 19">
    <name type="scientific">Candidatus Falkowbacteria bacterium CG10_big_fil_rev_8_21_14_0_10_39_9</name>
    <dbReference type="NCBI Taxonomy" id="1974566"/>
    <lineage>
        <taxon>Bacteria</taxon>
        <taxon>Candidatus Falkowiibacteriota</taxon>
    </lineage>
</organism>
<keyword evidence="7" id="KW-0547">Nucleotide-binding</keyword>
<dbReference type="InterPro" id="IPR036890">
    <property type="entry name" value="HATPase_C_sf"/>
</dbReference>
<evidence type="ECO:0000256" key="2">
    <source>
        <dbReference type="ARBA" id="ARBA00004141"/>
    </source>
</evidence>
<evidence type="ECO:0000256" key="9">
    <source>
        <dbReference type="ARBA" id="ARBA00022840"/>
    </source>
</evidence>
<evidence type="ECO:0000256" key="6">
    <source>
        <dbReference type="ARBA" id="ARBA00022692"/>
    </source>
</evidence>
<dbReference type="SUPFAM" id="SSF55785">
    <property type="entry name" value="PYP-like sensor domain (PAS domain)"/>
    <property type="match status" value="1"/>
</dbReference>
<evidence type="ECO:0000256" key="3">
    <source>
        <dbReference type="ARBA" id="ARBA00012438"/>
    </source>
</evidence>
<evidence type="ECO:0000256" key="11">
    <source>
        <dbReference type="ARBA" id="ARBA00023012"/>
    </source>
</evidence>
<dbReference type="SUPFAM" id="SSF47384">
    <property type="entry name" value="Homodimeric domain of signal transducing histidine kinase"/>
    <property type="match status" value="1"/>
</dbReference>
<sequence length="686" mass="77908">MNYFNKKPTIFFATILIFFFLIFGAFFVWLSLNYLNTGAEVVNSQTNDFLLVETASQISSDWNKIFLLMDQALNEQSYRLNPEQEKFYLDQSKYNLQTLKDYYSPGAGNYGKNLALAGGFLNISRDVNLLESYFSQFSEYLNAGEIAKADNLRYQEISQSQGSLNTNINLFIDKVKQQNYFVGQEIIVKQSHYLSRFLWIFLIYFLLTLTIPLLIYYFVKSYFKNLKQSIYRAMTGDLTQLLRENLGPLEFAEINKMFNKMLAKFQEINHNFAASIKEKSLEIDRKSAELEKQELSLQEQQDNMAKTKSSIMNVLEDVNEERTKSDLLAQDLEKFKLAVDNASDYIVITDADGIIIYANKGLERITGFKVTEVIGQKIGAKTLWGGNMPTEFYQKLWETVKTNKSDLATEFNNHRKNGDSFVAATSISPILNNANEVEFFVSIGRDITVAKRIDVAKTEFVSLASHQLRTPLTSVKWHAEMLLEGDAGPLAPDQKDFTQEIYNSNERMIDLVDSLLDVSRLDLGTLKVEGVPTNISELVKDLVNEVGPLLAKKKVKLIEKYDKDLPIIELDKKMSFMVIQNLLTNAIKYSKVGGEVVIEIKRDGSDQVLIKLVDNGYGIPLKDQSQIAVKLFRADNARKTEPDGNGLGLYIVKAVAIQAGGKFWFESKEGVGLTFYVSLPVKLPKK</sequence>
<dbReference type="CDD" id="cd00130">
    <property type="entry name" value="PAS"/>
    <property type="match status" value="1"/>
</dbReference>
<evidence type="ECO:0000256" key="14">
    <source>
        <dbReference type="SAM" id="Phobius"/>
    </source>
</evidence>
<dbReference type="EMBL" id="PFAQ01000041">
    <property type="protein sequence ID" value="PIT94603.1"/>
    <property type="molecule type" value="Genomic_DNA"/>
</dbReference>
<dbReference type="AlphaFoldDB" id="A0A2M6WPA3"/>
<dbReference type="GO" id="GO:0007234">
    <property type="term" value="P:osmosensory signaling via phosphorelay pathway"/>
    <property type="evidence" value="ECO:0007669"/>
    <property type="project" value="TreeGrafter"/>
</dbReference>
<dbReference type="NCBIfam" id="TIGR00229">
    <property type="entry name" value="sensory_box"/>
    <property type="match status" value="1"/>
</dbReference>
<evidence type="ECO:0000256" key="8">
    <source>
        <dbReference type="ARBA" id="ARBA00022777"/>
    </source>
</evidence>
<proteinExistence type="predicted"/>
<dbReference type="PANTHER" id="PTHR42878">
    <property type="entry name" value="TWO-COMPONENT HISTIDINE KINASE"/>
    <property type="match status" value="1"/>
</dbReference>
<keyword evidence="10 14" id="KW-1133">Transmembrane helix</keyword>
<dbReference type="InterPro" id="IPR004358">
    <property type="entry name" value="Sig_transdc_His_kin-like_C"/>
</dbReference>
<dbReference type="SMART" id="SM00086">
    <property type="entry name" value="PAC"/>
    <property type="match status" value="1"/>
</dbReference>
<dbReference type="Pfam" id="PF13426">
    <property type="entry name" value="PAS_9"/>
    <property type="match status" value="1"/>
</dbReference>
<reference evidence="19" key="1">
    <citation type="submission" date="2017-09" db="EMBL/GenBank/DDBJ databases">
        <title>Depth-based differentiation of microbial function through sediment-hosted aquifers and enrichment of novel symbionts in the deep terrestrial subsurface.</title>
        <authorList>
            <person name="Probst A.J."/>
            <person name="Ladd B."/>
            <person name="Jarett J.K."/>
            <person name="Geller-Mcgrath D.E."/>
            <person name="Sieber C.M.K."/>
            <person name="Emerson J.B."/>
            <person name="Anantharaman K."/>
            <person name="Thomas B.C."/>
            <person name="Malmstrom R."/>
            <person name="Stieglmeier M."/>
            <person name="Klingl A."/>
            <person name="Woyke T."/>
            <person name="Ryan C.M."/>
            <person name="Banfield J.F."/>
        </authorList>
    </citation>
    <scope>NUCLEOTIDE SEQUENCE [LARGE SCALE GENOMIC DNA]</scope>
</reference>
<evidence type="ECO:0000256" key="10">
    <source>
        <dbReference type="ARBA" id="ARBA00022989"/>
    </source>
</evidence>
<evidence type="ECO:0000313" key="19">
    <source>
        <dbReference type="Proteomes" id="UP000228900"/>
    </source>
</evidence>
<comment type="catalytic activity">
    <reaction evidence="1">
        <text>ATP + protein L-histidine = ADP + protein N-phospho-L-histidine.</text>
        <dbReference type="EC" id="2.7.13.3"/>
    </reaction>
</comment>
<dbReference type="Pfam" id="PF02518">
    <property type="entry name" value="HATPase_c"/>
    <property type="match status" value="1"/>
</dbReference>
<dbReference type="InterPro" id="IPR003661">
    <property type="entry name" value="HisK_dim/P_dom"/>
</dbReference>
<feature type="domain" description="PAS" evidence="16">
    <location>
        <begin position="331"/>
        <end position="376"/>
    </location>
</feature>
<dbReference type="GO" id="GO:0000156">
    <property type="term" value="F:phosphorelay response regulator activity"/>
    <property type="evidence" value="ECO:0007669"/>
    <property type="project" value="TreeGrafter"/>
</dbReference>
<keyword evidence="13" id="KW-0175">Coiled coil</keyword>
<dbReference type="InterPro" id="IPR000014">
    <property type="entry name" value="PAS"/>
</dbReference>
<dbReference type="PROSITE" id="PS50113">
    <property type="entry name" value="PAC"/>
    <property type="match status" value="1"/>
</dbReference>
<dbReference type="SMART" id="SM00387">
    <property type="entry name" value="HATPase_c"/>
    <property type="match status" value="1"/>
</dbReference>
<dbReference type="CDD" id="cd00082">
    <property type="entry name" value="HisKA"/>
    <property type="match status" value="1"/>
</dbReference>
<comment type="subcellular location">
    <subcellularLocation>
        <location evidence="2">Membrane</location>
        <topology evidence="2">Multi-pass membrane protein</topology>
    </subcellularLocation>
</comment>
<dbReference type="Gene3D" id="3.30.450.20">
    <property type="entry name" value="PAS domain"/>
    <property type="match status" value="1"/>
</dbReference>
<dbReference type="Gene3D" id="3.30.565.10">
    <property type="entry name" value="Histidine kinase-like ATPase, C-terminal domain"/>
    <property type="match status" value="1"/>
</dbReference>
<keyword evidence="4" id="KW-0597">Phosphoprotein</keyword>
<dbReference type="InterPro" id="IPR003594">
    <property type="entry name" value="HATPase_dom"/>
</dbReference>
<feature type="domain" description="Histidine kinase" evidence="15">
    <location>
        <begin position="463"/>
        <end position="683"/>
    </location>
</feature>
<feature type="coiled-coil region" evidence="13">
    <location>
        <begin position="276"/>
        <end position="310"/>
    </location>
</feature>
<dbReference type="InterPro" id="IPR000700">
    <property type="entry name" value="PAS-assoc_C"/>
</dbReference>
<keyword evidence="8" id="KW-0418">Kinase</keyword>
<dbReference type="InterPro" id="IPR005467">
    <property type="entry name" value="His_kinase_dom"/>
</dbReference>
<name>A0A2M6WPA3_9BACT</name>
<dbReference type="Proteomes" id="UP000228900">
    <property type="component" value="Unassembled WGS sequence"/>
</dbReference>
<evidence type="ECO:0000259" key="15">
    <source>
        <dbReference type="PROSITE" id="PS50109"/>
    </source>
</evidence>
<dbReference type="InterPro" id="IPR050351">
    <property type="entry name" value="BphY/WalK/GraS-like"/>
</dbReference>
<feature type="transmembrane region" description="Helical" evidence="14">
    <location>
        <begin position="197"/>
        <end position="219"/>
    </location>
</feature>
<dbReference type="GO" id="GO:0005524">
    <property type="term" value="F:ATP binding"/>
    <property type="evidence" value="ECO:0007669"/>
    <property type="project" value="UniProtKB-KW"/>
</dbReference>
<dbReference type="GO" id="GO:0030295">
    <property type="term" value="F:protein kinase activator activity"/>
    <property type="evidence" value="ECO:0007669"/>
    <property type="project" value="TreeGrafter"/>
</dbReference>
<keyword evidence="11" id="KW-0902">Two-component regulatory system</keyword>
<dbReference type="SMART" id="SM00091">
    <property type="entry name" value="PAS"/>
    <property type="match status" value="1"/>
</dbReference>
<evidence type="ECO:0000256" key="12">
    <source>
        <dbReference type="ARBA" id="ARBA00023136"/>
    </source>
</evidence>
<gene>
    <name evidence="18" type="ORF">COT98_02575</name>
</gene>
<evidence type="ECO:0000259" key="17">
    <source>
        <dbReference type="PROSITE" id="PS50113"/>
    </source>
</evidence>
<dbReference type="InterPro" id="IPR036097">
    <property type="entry name" value="HisK_dim/P_sf"/>
</dbReference>
<dbReference type="InterPro" id="IPR035965">
    <property type="entry name" value="PAS-like_dom_sf"/>
</dbReference>
<dbReference type="Gene3D" id="1.10.287.130">
    <property type="match status" value="1"/>
</dbReference>
<keyword evidence="9" id="KW-0067">ATP-binding</keyword>
<dbReference type="SMART" id="SM00388">
    <property type="entry name" value="HisKA"/>
    <property type="match status" value="1"/>
</dbReference>
<dbReference type="EC" id="2.7.13.3" evidence="3"/>
<evidence type="ECO:0000256" key="4">
    <source>
        <dbReference type="ARBA" id="ARBA00022553"/>
    </source>
</evidence>
<dbReference type="SUPFAM" id="SSF55874">
    <property type="entry name" value="ATPase domain of HSP90 chaperone/DNA topoisomerase II/histidine kinase"/>
    <property type="match status" value="1"/>
</dbReference>
<evidence type="ECO:0000313" key="18">
    <source>
        <dbReference type="EMBL" id="PIT94603.1"/>
    </source>
</evidence>
<dbReference type="Pfam" id="PF00512">
    <property type="entry name" value="HisKA"/>
    <property type="match status" value="1"/>
</dbReference>